<dbReference type="RefSeq" id="WP_165113817.1">
    <property type="nucleotide sequence ID" value="NZ_JAALAA010000030.1"/>
</dbReference>
<evidence type="ECO:0000256" key="1">
    <source>
        <dbReference type="SAM" id="MobiDB-lite"/>
    </source>
</evidence>
<evidence type="ECO:0000313" key="4">
    <source>
        <dbReference type="Proteomes" id="UP000483261"/>
    </source>
</evidence>
<feature type="region of interest" description="Disordered" evidence="1">
    <location>
        <begin position="288"/>
        <end position="320"/>
    </location>
</feature>
<accession>A0A6M1R6J9</accession>
<feature type="signal peptide" evidence="2">
    <location>
        <begin position="1"/>
        <end position="45"/>
    </location>
</feature>
<feature type="region of interest" description="Disordered" evidence="1">
    <location>
        <begin position="169"/>
        <end position="201"/>
    </location>
</feature>
<sequence length="445" mass="43983">MTTPAENALHARRRARTLRRAGGRTVAVLGFAALSWAAFTGTAMAQDSSDQPADGAPRQASGPASGQARIGDAFGSLTDDALRGLTEAADAVAPKTVAPETVAPEPLSSESVSPAAASDPTAAQNPSSVVVESVETTTTQKPPAPAGSLGDAGLIGSTVHGLTTYAVPQSSSAQPADGPATDTQAASVQGSPGGLSLPGLVGGAEDTVNGLTGSVLTATQLDKALPEPEVKLLSSTLDSLDVSSALPTVALPPLPVIEEPVNDVLGALPVDTTGIDPVLDPVLGPVLTDPSGSPVTTVPAPGTGTDVPSSPSPVAVSPSDPSTIDAFPAVPILLPFKTFPGSTDSPATFASLADAGSEGTGQDDVYLSRALLDTRGADAGDSSIPAPPGPHSPAGGNDGGSGSSHQQSGRLTSFTLPGGGFVSLVRDYGWHLPATPTFDPGFSPD</sequence>
<name>A0A6M1R6J9_9ACTN</name>
<evidence type="ECO:0000313" key="3">
    <source>
        <dbReference type="EMBL" id="NGN95746.1"/>
    </source>
</evidence>
<dbReference type="EMBL" id="JAALAA010000030">
    <property type="protein sequence ID" value="NGN95746.1"/>
    <property type="molecule type" value="Genomic_DNA"/>
</dbReference>
<feature type="region of interest" description="Disordered" evidence="1">
    <location>
        <begin position="45"/>
        <end position="71"/>
    </location>
</feature>
<gene>
    <name evidence="3" type="ORF">G5C66_23785</name>
</gene>
<feature type="compositionally biased region" description="Low complexity" evidence="1">
    <location>
        <begin position="127"/>
        <end position="139"/>
    </location>
</feature>
<proteinExistence type="predicted"/>
<reference evidence="3 4" key="1">
    <citation type="submission" date="2020-02" db="EMBL/GenBank/DDBJ databases">
        <title>Whole-genome analyses of novel actinobacteria.</title>
        <authorList>
            <person name="Sahin N."/>
        </authorList>
    </citation>
    <scope>NUCLEOTIDE SEQUENCE [LARGE SCALE GENOMIC DNA]</scope>
    <source>
        <strain evidence="3 4">KC13</strain>
    </source>
</reference>
<keyword evidence="4" id="KW-1185">Reference proteome</keyword>
<protein>
    <submittedName>
        <fullName evidence="3">Uncharacterized protein</fullName>
    </submittedName>
</protein>
<evidence type="ECO:0000256" key="2">
    <source>
        <dbReference type="SAM" id="SignalP"/>
    </source>
</evidence>
<organism evidence="3 4">
    <name type="scientific">Nocardioides turkmenicus</name>
    <dbReference type="NCBI Taxonomy" id="2711220"/>
    <lineage>
        <taxon>Bacteria</taxon>
        <taxon>Bacillati</taxon>
        <taxon>Actinomycetota</taxon>
        <taxon>Actinomycetes</taxon>
        <taxon>Propionibacteriales</taxon>
        <taxon>Nocardioidaceae</taxon>
        <taxon>Nocardioides</taxon>
    </lineage>
</organism>
<dbReference type="AlphaFoldDB" id="A0A6M1R6J9"/>
<dbReference type="Proteomes" id="UP000483261">
    <property type="component" value="Unassembled WGS sequence"/>
</dbReference>
<feature type="chain" id="PRO_5026698269" evidence="2">
    <location>
        <begin position="46"/>
        <end position="445"/>
    </location>
</feature>
<feature type="region of interest" description="Disordered" evidence="1">
    <location>
        <begin position="96"/>
        <end position="153"/>
    </location>
</feature>
<feature type="compositionally biased region" description="Low complexity" evidence="1">
    <location>
        <begin position="292"/>
        <end position="320"/>
    </location>
</feature>
<comment type="caution">
    <text evidence="3">The sequence shown here is derived from an EMBL/GenBank/DDBJ whole genome shotgun (WGS) entry which is preliminary data.</text>
</comment>
<feature type="region of interest" description="Disordered" evidence="1">
    <location>
        <begin position="376"/>
        <end position="413"/>
    </location>
</feature>
<feature type="compositionally biased region" description="Low complexity" evidence="1">
    <location>
        <begin position="187"/>
        <end position="199"/>
    </location>
</feature>
<keyword evidence="2" id="KW-0732">Signal</keyword>